<dbReference type="InterPro" id="IPR006148">
    <property type="entry name" value="Glc/Gal-6P_isomerase"/>
</dbReference>
<dbReference type="PANTHER" id="PTHR11054">
    <property type="entry name" value="6-PHOSPHOGLUCONOLACTONASE"/>
    <property type="match status" value="1"/>
</dbReference>
<name>A0ABU3L9C2_9FLAO</name>
<dbReference type="SUPFAM" id="SSF100950">
    <property type="entry name" value="NagB/RpiA/CoA transferase-like"/>
    <property type="match status" value="1"/>
</dbReference>
<comment type="similarity">
    <text evidence="4 7">Belongs to the glucosamine/galactosamine-6-phosphate isomerase family. 6-phosphogluconolactonase subfamily.</text>
</comment>
<keyword evidence="7 9" id="KW-0378">Hydrolase</keyword>
<evidence type="ECO:0000256" key="3">
    <source>
        <dbReference type="ARBA" id="ARBA00004961"/>
    </source>
</evidence>
<dbReference type="CDD" id="cd01400">
    <property type="entry name" value="6PGL"/>
    <property type="match status" value="1"/>
</dbReference>
<comment type="caution">
    <text evidence="9">The sequence shown here is derived from an EMBL/GenBank/DDBJ whole genome shotgun (WGS) entry which is preliminary data.</text>
</comment>
<comment type="catalytic activity">
    <reaction evidence="1 7">
        <text>6-phospho-D-glucono-1,5-lactone + H2O = 6-phospho-D-gluconate + H(+)</text>
        <dbReference type="Rhea" id="RHEA:12556"/>
        <dbReference type="ChEBI" id="CHEBI:15377"/>
        <dbReference type="ChEBI" id="CHEBI:15378"/>
        <dbReference type="ChEBI" id="CHEBI:57955"/>
        <dbReference type="ChEBI" id="CHEBI:58759"/>
        <dbReference type="EC" id="3.1.1.31"/>
    </reaction>
</comment>
<dbReference type="Gene3D" id="3.40.50.1360">
    <property type="match status" value="1"/>
</dbReference>
<protein>
    <recommendedName>
        <fullName evidence="6 7">6-phosphogluconolactonase</fullName>
        <shortName evidence="7">6PGL</shortName>
        <ecNumber evidence="5 7">3.1.1.31</ecNumber>
    </recommendedName>
</protein>
<organism evidence="9 10">
    <name type="scientific">Pricia mediterranea</name>
    <dbReference type="NCBI Taxonomy" id="3076079"/>
    <lineage>
        <taxon>Bacteria</taxon>
        <taxon>Pseudomonadati</taxon>
        <taxon>Bacteroidota</taxon>
        <taxon>Flavobacteriia</taxon>
        <taxon>Flavobacteriales</taxon>
        <taxon>Flavobacteriaceae</taxon>
        <taxon>Pricia</taxon>
    </lineage>
</organism>
<dbReference type="GO" id="GO:0017057">
    <property type="term" value="F:6-phosphogluconolactonase activity"/>
    <property type="evidence" value="ECO:0007669"/>
    <property type="project" value="UniProtKB-EC"/>
</dbReference>
<evidence type="ECO:0000313" key="9">
    <source>
        <dbReference type="EMBL" id="MDT7830272.1"/>
    </source>
</evidence>
<comment type="pathway">
    <text evidence="3 7">Carbohydrate degradation; pentose phosphate pathway; D-ribulose 5-phosphate from D-glucose 6-phosphate (oxidative stage): step 2/3.</text>
</comment>
<evidence type="ECO:0000256" key="7">
    <source>
        <dbReference type="RuleBase" id="RU365095"/>
    </source>
</evidence>
<evidence type="ECO:0000256" key="6">
    <source>
        <dbReference type="ARBA" id="ARBA00020337"/>
    </source>
</evidence>
<dbReference type="InterPro" id="IPR037171">
    <property type="entry name" value="NagB/RpiA_transferase-like"/>
</dbReference>
<evidence type="ECO:0000256" key="4">
    <source>
        <dbReference type="ARBA" id="ARBA00010662"/>
    </source>
</evidence>
<dbReference type="InterPro" id="IPR005900">
    <property type="entry name" value="6-phosphogluconolactonase_DevB"/>
</dbReference>
<dbReference type="RefSeq" id="WP_314016521.1">
    <property type="nucleotide sequence ID" value="NZ_JAVTTP010000001.1"/>
</dbReference>
<dbReference type="Pfam" id="PF01182">
    <property type="entry name" value="Glucosamine_iso"/>
    <property type="match status" value="1"/>
</dbReference>
<evidence type="ECO:0000259" key="8">
    <source>
        <dbReference type="Pfam" id="PF01182"/>
    </source>
</evidence>
<accession>A0ABU3L9C2</accession>
<proteinExistence type="inferred from homology"/>
<gene>
    <name evidence="7 9" type="primary">pgl</name>
    <name evidence="9" type="ORF">RQM65_16510</name>
</gene>
<evidence type="ECO:0000313" key="10">
    <source>
        <dbReference type="Proteomes" id="UP001250656"/>
    </source>
</evidence>
<dbReference type="EMBL" id="JAVTTP010000001">
    <property type="protein sequence ID" value="MDT7830272.1"/>
    <property type="molecule type" value="Genomic_DNA"/>
</dbReference>
<dbReference type="NCBIfam" id="TIGR01198">
    <property type="entry name" value="pgl"/>
    <property type="match status" value="1"/>
</dbReference>
<dbReference type="Proteomes" id="UP001250656">
    <property type="component" value="Unassembled WGS sequence"/>
</dbReference>
<reference evidence="9 10" key="1">
    <citation type="submission" date="2023-09" db="EMBL/GenBank/DDBJ databases">
        <title>Novel taxa isolated from Blanes Bay.</title>
        <authorList>
            <person name="Rey-Velasco X."/>
            <person name="Lucena T."/>
        </authorList>
    </citation>
    <scope>NUCLEOTIDE SEQUENCE [LARGE SCALE GENOMIC DNA]</scope>
    <source>
        <strain evidence="9 10">S334</strain>
    </source>
</reference>
<evidence type="ECO:0000256" key="1">
    <source>
        <dbReference type="ARBA" id="ARBA00000832"/>
    </source>
</evidence>
<feature type="domain" description="Glucosamine/galactosamine-6-phosphate isomerase" evidence="8">
    <location>
        <begin position="10"/>
        <end position="227"/>
    </location>
</feature>
<dbReference type="EC" id="3.1.1.31" evidence="5 7"/>
<comment type="function">
    <text evidence="2 7">Hydrolysis of 6-phosphogluconolactone to 6-phosphogluconate.</text>
</comment>
<dbReference type="InterPro" id="IPR039104">
    <property type="entry name" value="6PGL"/>
</dbReference>
<dbReference type="PANTHER" id="PTHR11054:SF0">
    <property type="entry name" value="6-PHOSPHOGLUCONOLACTONASE"/>
    <property type="match status" value="1"/>
</dbReference>
<evidence type="ECO:0000256" key="2">
    <source>
        <dbReference type="ARBA" id="ARBA00002681"/>
    </source>
</evidence>
<keyword evidence="10" id="KW-1185">Reference proteome</keyword>
<evidence type="ECO:0000256" key="5">
    <source>
        <dbReference type="ARBA" id="ARBA00013198"/>
    </source>
</evidence>
<sequence>MMRLNISSTKQNTAENFTDYLVELIKKNDNLHVALSGGSTPKIVFDELASRNLPKSGWEKVHFYWGDERCVPPDDAESNYKMTDEHLLSKIEIPEENVHRIRGEEDPKQEAERYSRVLKENIPEVDGLPRFDLIILGMGDDGHTASIFPYEIGLWNADQFCEVAEHPNSGQKRVTITGRIINHAANVAFLVTGEGKAEKVGQIIDKTGDYKAYPASLVEPYKGNLIWFLDEAAAQNITDPKGSQI</sequence>